<dbReference type="PROSITE" id="PS51293">
    <property type="entry name" value="SANT"/>
    <property type="match status" value="1"/>
</dbReference>
<dbReference type="InterPro" id="IPR001005">
    <property type="entry name" value="SANT/Myb"/>
</dbReference>
<dbReference type="EnsemblProtists" id="Phyra80938">
    <property type="protein sequence ID" value="Phyra80938"/>
    <property type="gene ID" value="Phyra80938"/>
</dbReference>
<accession>H3GUM3</accession>
<dbReference type="PROSITE" id="PS51294">
    <property type="entry name" value="HTH_MYB"/>
    <property type="match status" value="1"/>
</dbReference>
<name>H3GUM3_PHYRM</name>
<evidence type="ECO:0000256" key="1">
    <source>
        <dbReference type="ARBA" id="ARBA00023015"/>
    </source>
</evidence>
<dbReference type="EMBL" id="DS566051">
    <property type="status" value="NOT_ANNOTATED_CDS"/>
    <property type="molecule type" value="Genomic_DNA"/>
</dbReference>
<dbReference type="InterPro" id="IPR017884">
    <property type="entry name" value="SANT_dom"/>
</dbReference>
<protein>
    <submittedName>
        <fullName evidence="8">Uncharacterized protein</fullName>
    </submittedName>
</protein>
<dbReference type="RefSeq" id="XP_067737390.1">
    <property type="nucleotide sequence ID" value="XM_067885191.1"/>
</dbReference>
<dbReference type="SUPFAM" id="SSF46689">
    <property type="entry name" value="Homeodomain-like"/>
    <property type="match status" value="1"/>
</dbReference>
<feature type="domain" description="HTH myb-type" evidence="7">
    <location>
        <begin position="47"/>
        <end position="102"/>
    </location>
</feature>
<keyword evidence="9" id="KW-1185">Reference proteome</keyword>
<dbReference type="OMA" id="MDCEEPL"/>
<sequence>MTISSVVQNGFFHDGNQLIRIPPRSAEKVTASRRRARLAREKSKKRMSDRNRLLWTSEEHERFLEALEMYPSGPWKLIANHVGTRSTRQAMTHAQKYRQKIERRKQKQLKLSADATSSMPDLDAVFPCSPTTVDSLNFSLQSEMLMLPTSEEQPAASTPDIDDDVERAVTMEFLDEFQPLTMDCEEPLTGLSGFSSDDPFWLDIGAISASIATSTAPEPATWEASEVLSL</sequence>
<dbReference type="OrthoDB" id="118550at2759"/>
<dbReference type="PANTHER" id="PTHR12802">
    <property type="entry name" value="SWI/SNF COMPLEX-RELATED"/>
    <property type="match status" value="1"/>
</dbReference>
<dbReference type="eggNOG" id="ENOG502SUFG">
    <property type="taxonomic scope" value="Eukaryota"/>
</dbReference>
<keyword evidence="1" id="KW-0805">Transcription regulation</keyword>
<dbReference type="PANTHER" id="PTHR12802:SF155">
    <property type="entry name" value="DEUBIQUITINASE MYSM1"/>
    <property type="match status" value="1"/>
</dbReference>
<evidence type="ECO:0000259" key="7">
    <source>
        <dbReference type="PROSITE" id="PS51294"/>
    </source>
</evidence>
<evidence type="ECO:0000256" key="3">
    <source>
        <dbReference type="ARBA" id="ARBA00023163"/>
    </source>
</evidence>
<reference evidence="8" key="2">
    <citation type="submission" date="2015-06" db="UniProtKB">
        <authorList>
            <consortium name="EnsemblProtists"/>
        </authorList>
    </citation>
    <scope>IDENTIFICATION</scope>
    <source>
        <strain evidence="8">Pr102</strain>
    </source>
</reference>
<evidence type="ECO:0000256" key="4">
    <source>
        <dbReference type="ARBA" id="ARBA00023242"/>
    </source>
</evidence>
<dbReference type="HOGENOM" id="CLU_080595_3_2_1"/>
<proteinExistence type="predicted"/>
<dbReference type="Proteomes" id="UP000005238">
    <property type="component" value="Unassembled WGS sequence"/>
</dbReference>
<dbReference type="InterPro" id="IPR009057">
    <property type="entry name" value="Homeodomain-like_sf"/>
</dbReference>
<dbReference type="SMART" id="SM00717">
    <property type="entry name" value="SANT"/>
    <property type="match status" value="1"/>
</dbReference>
<evidence type="ECO:0000313" key="8">
    <source>
        <dbReference type="EnsemblProtists" id="Phyra80938"/>
    </source>
</evidence>
<evidence type="ECO:0000259" key="5">
    <source>
        <dbReference type="PROSITE" id="PS50090"/>
    </source>
</evidence>
<evidence type="ECO:0000259" key="6">
    <source>
        <dbReference type="PROSITE" id="PS51293"/>
    </source>
</evidence>
<dbReference type="InterPro" id="IPR017930">
    <property type="entry name" value="Myb_dom"/>
</dbReference>
<dbReference type="GO" id="GO:0003677">
    <property type="term" value="F:DNA binding"/>
    <property type="evidence" value="ECO:0007669"/>
    <property type="project" value="UniProtKB-KW"/>
</dbReference>
<feature type="domain" description="Myb-like" evidence="5">
    <location>
        <begin position="47"/>
        <end position="98"/>
    </location>
</feature>
<dbReference type="STRING" id="164328.H3GUM3"/>
<dbReference type="AlphaFoldDB" id="H3GUM3"/>
<dbReference type="Pfam" id="PF00249">
    <property type="entry name" value="Myb_DNA-binding"/>
    <property type="match status" value="1"/>
</dbReference>
<dbReference type="InterPro" id="IPR006447">
    <property type="entry name" value="Myb_dom_plants"/>
</dbReference>
<dbReference type="GeneID" id="94220986"/>
<dbReference type="PROSITE" id="PS50090">
    <property type="entry name" value="MYB_LIKE"/>
    <property type="match status" value="1"/>
</dbReference>
<dbReference type="Gene3D" id="1.10.10.60">
    <property type="entry name" value="Homeodomain-like"/>
    <property type="match status" value="1"/>
</dbReference>
<dbReference type="VEuPathDB" id="FungiDB:KRP23_14375"/>
<evidence type="ECO:0000313" key="9">
    <source>
        <dbReference type="Proteomes" id="UP000005238"/>
    </source>
</evidence>
<feature type="domain" description="SANT" evidence="6">
    <location>
        <begin position="55"/>
        <end position="104"/>
    </location>
</feature>
<dbReference type="VEuPathDB" id="FungiDB:KRP22_4218"/>
<keyword evidence="3" id="KW-0804">Transcription</keyword>
<keyword evidence="2" id="KW-0238">DNA-binding</keyword>
<dbReference type="CDD" id="cd00167">
    <property type="entry name" value="SANT"/>
    <property type="match status" value="1"/>
</dbReference>
<keyword evidence="4" id="KW-0539">Nucleus</keyword>
<evidence type="ECO:0000256" key="2">
    <source>
        <dbReference type="ARBA" id="ARBA00023125"/>
    </source>
</evidence>
<reference evidence="9" key="1">
    <citation type="journal article" date="2006" name="Science">
        <title>Phytophthora genome sequences uncover evolutionary origins and mechanisms of pathogenesis.</title>
        <authorList>
            <person name="Tyler B.M."/>
            <person name="Tripathy S."/>
            <person name="Zhang X."/>
            <person name="Dehal P."/>
            <person name="Jiang R.H."/>
            <person name="Aerts A."/>
            <person name="Arredondo F.D."/>
            <person name="Baxter L."/>
            <person name="Bensasson D."/>
            <person name="Beynon J.L."/>
            <person name="Chapman J."/>
            <person name="Damasceno C.M."/>
            <person name="Dorrance A.E."/>
            <person name="Dou D."/>
            <person name="Dickerman A.W."/>
            <person name="Dubchak I.L."/>
            <person name="Garbelotto M."/>
            <person name="Gijzen M."/>
            <person name="Gordon S.G."/>
            <person name="Govers F."/>
            <person name="Grunwald N.J."/>
            <person name="Huang W."/>
            <person name="Ivors K.L."/>
            <person name="Jones R.W."/>
            <person name="Kamoun S."/>
            <person name="Krampis K."/>
            <person name="Lamour K.H."/>
            <person name="Lee M.K."/>
            <person name="McDonald W.H."/>
            <person name="Medina M."/>
            <person name="Meijer H.J."/>
            <person name="Nordberg E.K."/>
            <person name="Maclean D.J."/>
            <person name="Ospina-Giraldo M.D."/>
            <person name="Morris P.F."/>
            <person name="Phuntumart V."/>
            <person name="Putnam N.H."/>
            <person name="Rash S."/>
            <person name="Rose J.K."/>
            <person name="Sakihama Y."/>
            <person name="Salamov A.A."/>
            <person name="Savidor A."/>
            <person name="Scheuring C.F."/>
            <person name="Smith B.M."/>
            <person name="Sobral B.W."/>
            <person name="Terry A."/>
            <person name="Torto-Alalibo T.A."/>
            <person name="Win J."/>
            <person name="Xu Z."/>
            <person name="Zhang H."/>
            <person name="Grigoriev I.V."/>
            <person name="Rokhsar D.S."/>
            <person name="Boore J.L."/>
        </authorList>
    </citation>
    <scope>NUCLEOTIDE SEQUENCE [LARGE SCALE GENOMIC DNA]</scope>
    <source>
        <strain evidence="9">Pr102</strain>
    </source>
</reference>
<dbReference type="NCBIfam" id="TIGR01557">
    <property type="entry name" value="myb_SHAQKYF"/>
    <property type="match status" value="1"/>
</dbReference>
<organism evidence="8 9">
    <name type="scientific">Phytophthora ramorum</name>
    <name type="common">Sudden oak death agent</name>
    <dbReference type="NCBI Taxonomy" id="164328"/>
    <lineage>
        <taxon>Eukaryota</taxon>
        <taxon>Sar</taxon>
        <taxon>Stramenopiles</taxon>
        <taxon>Oomycota</taxon>
        <taxon>Peronosporomycetes</taxon>
        <taxon>Peronosporales</taxon>
        <taxon>Peronosporaceae</taxon>
        <taxon>Phytophthora</taxon>
    </lineage>
</organism>
<dbReference type="InParanoid" id="H3GUM3"/>